<dbReference type="InParanoid" id="G0EDP4"/>
<reference evidence="25 26" key="1">
    <citation type="journal article" date="2011" name="Stand. Genomic Sci.">
        <title>Complete genome sequence of the hyperthermophilic chemolithoautotroph Pyrolobus fumarii type strain (1A).</title>
        <authorList>
            <person name="Anderson I."/>
            <person name="Goker M."/>
            <person name="Nolan M."/>
            <person name="Lucas S."/>
            <person name="Hammon N."/>
            <person name="Deshpande S."/>
            <person name="Cheng J.F."/>
            <person name="Tapia R."/>
            <person name="Han C."/>
            <person name="Goodwin L."/>
            <person name="Pitluck S."/>
            <person name="Huntemann M."/>
            <person name="Liolios K."/>
            <person name="Ivanova N."/>
            <person name="Pagani I."/>
            <person name="Mavromatis K."/>
            <person name="Ovchinikova G."/>
            <person name="Pati A."/>
            <person name="Chen A."/>
            <person name="Palaniappan K."/>
            <person name="Land M."/>
            <person name="Hauser L."/>
            <person name="Brambilla E.M."/>
            <person name="Huber H."/>
            <person name="Yasawong M."/>
            <person name="Rohde M."/>
            <person name="Spring S."/>
            <person name="Abt B."/>
            <person name="Sikorski J."/>
            <person name="Wirth R."/>
            <person name="Detter J.C."/>
            <person name="Woyke T."/>
            <person name="Bristow J."/>
            <person name="Eisen J.A."/>
            <person name="Markowitz V."/>
            <person name="Hugenholtz P."/>
            <person name="Kyrpides N.C."/>
            <person name="Klenk H.P."/>
            <person name="Lapidus A."/>
        </authorList>
    </citation>
    <scope>NUCLEOTIDE SEQUENCE [LARGE SCALE GENOMIC DNA]</scope>
    <source>
        <strain evidence="26">DSM 11204 / 1A</strain>
    </source>
</reference>
<comment type="cofactor">
    <cofactor evidence="2">
        <name>Mn(2+)</name>
        <dbReference type="ChEBI" id="CHEBI:29035"/>
    </cofactor>
</comment>
<feature type="transmembrane region" description="Helical" evidence="22">
    <location>
        <begin position="230"/>
        <end position="251"/>
    </location>
</feature>
<dbReference type="Gene3D" id="3.90.550.10">
    <property type="entry name" value="Spore Coat Polysaccharide Biosynthesis Protein SpsA, Chain A"/>
    <property type="match status" value="1"/>
</dbReference>
<proteinExistence type="inferred from homology"/>
<dbReference type="GO" id="GO:0000271">
    <property type="term" value="P:polysaccharide biosynthetic process"/>
    <property type="evidence" value="ECO:0007669"/>
    <property type="project" value="InterPro"/>
</dbReference>
<evidence type="ECO:0000256" key="7">
    <source>
        <dbReference type="ARBA" id="ARBA00006739"/>
    </source>
</evidence>
<evidence type="ECO:0000256" key="4">
    <source>
        <dbReference type="ARBA" id="ARBA00004141"/>
    </source>
</evidence>
<name>G0EDP4_PYRF1</name>
<comment type="cofactor">
    <cofactor evidence="1">
        <name>Ca(2+)</name>
        <dbReference type="ChEBI" id="CHEBI:29108"/>
    </cofactor>
</comment>
<comment type="pathway">
    <text evidence="6">Protein modification; protein glycosylation.</text>
</comment>
<feature type="domain" description="Glycosyltransferase 2-like" evidence="23">
    <location>
        <begin position="2"/>
        <end position="169"/>
    </location>
</feature>
<evidence type="ECO:0000256" key="19">
    <source>
        <dbReference type="ARBA" id="ARBA00082336"/>
    </source>
</evidence>
<dbReference type="STRING" id="694429.Pyrfu_0009"/>
<evidence type="ECO:0000256" key="13">
    <source>
        <dbReference type="ARBA" id="ARBA00022842"/>
    </source>
</evidence>
<evidence type="ECO:0000256" key="17">
    <source>
        <dbReference type="ARBA" id="ARBA00053724"/>
    </source>
</evidence>
<evidence type="ECO:0000256" key="20">
    <source>
        <dbReference type="ARBA" id="ARBA00082614"/>
    </source>
</evidence>
<evidence type="ECO:0000256" key="3">
    <source>
        <dbReference type="ARBA" id="ARBA00001946"/>
    </source>
</evidence>
<dbReference type="GO" id="GO:0035269">
    <property type="term" value="P:protein O-linked glycosylation via mannose"/>
    <property type="evidence" value="ECO:0007669"/>
    <property type="project" value="TreeGrafter"/>
</dbReference>
<keyword evidence="16" id="KW-0464">Manganese</keyword>
<evidence type="ECO:0000256" key="21">
    <source>
        <dbReference type="ARBA" id="ARBA00083744"/>
    </source>
</evidence>
<dbReference type="PANTHER" id="PTHR43398">
    <property type="entry name" value="DOLICHOL-PHOSPHATE MANNOSYLTRANSFERASE SUBUNIT 1"/>
    <property type="match status" value="1"/>
</dbReference>
<evidence type="ECO:0000256" key="10">
    <source>
        <dbReference type="ARBA" id="ARBA00022679"/>
    </source>
</evidence>
<dbReference type="GO" id="GO:0016020">
    <property type="term" value="C:membrane"/>
    <property type="evidence" value="ECO:0007669"/>
    <property type="project" value="UniProtKB-SubCell"/>
</dbReference>
<evidence type="ECO:0000313" key="25">
    <source>
        <dbReference type="EMBL" id="AEM37881.1"/>
    </source>
</evidence>
<feature type="transmembrane region" description="Helical" evidence="22">
    <location>
        <begin position="327"/>
        <end position="345"/>
    </location>
</feature>
<keyword evidence="15 22" id="KW-0472">Membrane</keyword>
<accession>G0EDP4</accession>
<comment type="cofactor">
    <cofactor evidence="3">
        <name>Mg(2+)</name>
        <dbReference type="ChEBI" id="CHEBI:18420"/>
    </cofactor>
</comment>
<dbReference type="EMBL" id="CP002838">
    <property type="protein sequence ID" value="AEM37881.1"/>
    <property type="molecule type" value="Genomic_DNA"/>
</dbReference>
<keyword evidence="11 22" id="KW-0812">Transmembrane</keyword>
<dbReference type="FunCoup" id="G0EDP4">
    <property type="interactions" value="159"/>
</dbReference>
<evidence type="ECO:0000256" key="18">
    <source>
        <dbReference type="ARBA" id="ARBA00074878"/>
    </source>
</evidence>
<evidence type="ECO:0000256" key="6">
    <source>
        <dbReference type="ARBA" id="ARBA00004922"/>
    </source>
</evidence>
<feature type="transmembrane region" description="Helical" evidence="22">
    <location>
        <begin position="257"/>
        <end position="277"/>
    </location>
</feature>
<keyword evidence="14 22" id="KW-1133">Transmembrane helix</keyword>
<evidence type="ECO:0000259" key="23">
    <source>
        <dbReference type="Pfam" id="PF00535"/>
    </source>
</evidence>
<dbReference type="GO" id="GO:0006506">
    <property type="term" value="P:GPI anchor biosynthetic process"/>
    <property type="evidence" value="ECO:0007669"/>
    <property type="project" value="TreeGrafter"/>
</dbReference>
<evidence type="ECO:0000313" key="26">
    <source>
        <dbReference type="Proteomes" id="UP000001037"/>
    </source>
</evidence>
<evidence type="ECO:0000256" key="22">
    <source>
        <dbReference type="SAM" id="Phobius"/>
    </source>
</evidence>
<keyword evidence="26" id="KW-1185">Reference proteome</keyword>
<dbReference type="InterPro" id="IPR001173">
    <property type="entry name" value="Glyco_trans_2-like"/>
</dbReference>
<dbReference type="Pfam" id="PF00535">
    <property type="entry name" value="Glycos_transf_2"/>
    <property type="match status" value="1"/>
</dbReference>
<dbReference type="CDD" id="cd06442">
    <property type="entry name" value="DPM1_like"/>
    <property type="match status" value="1"/>
</dbReference>
<dbReference type="InterPro" id="IPR007267">
    <property type="entry name" value="GtrA_DPMS_TM"/>
</dbReference>
<sequence>MVIPTYNERENIPVLLERLEAALRSLEGCYEAIIIDDDSPDGTWKLAQELASARYPWLRVVRRIGERGLGSAIVRGLREARGKYVVVIDADLQHPPELIPKLLETALKEDADVVIASRYVRGGGVEGWSWLRRLVSLGAGMIARLLLPEVRKVRDPMSGFWLVRKSLVEGVSLEPRSWKILLEILVKAKPGRVVEVPYVFHERLHGKSKLKPRHMLEYLLHLLHLSEYRVFKFALVGASGTIVNLATLAALVENKLLPLWAAYLASFETSLTWNYILHDTFTFRGARPRGFPNALRYWLRYHKAALGGLAAYYTVSMTLSSILHVNYLVAGFLGILTGFAVNFLVSQHHVWNTAGASSGDRVIRPGPHGGP</sequence>
<dbReference type="PANTHER" id="PTHR43398:SF1">
    <property type="entry name" value="DOLICHOL-PHOSPHATE MANNOSYLTRANSFERASE SUBUNIT 1"/>
    <property type="match status" value="1"/>
</dbReference>
<dbReference type="GO" id="GO:0046872">
    <property type="term" value="F:metal ion binding"/>
    <property type="evidence" value="ECO:0007669"/>
    <property type="project" value="UniProtKB-KW"/>
</dbReference>
<dbReference type="eggNOG" id="arCOG02228">
    <property type="taxonomic scope" value="Archaea"/>
</dbReference>
<feature type="domain" description="GtrA/DPMS transmembrane" evidence="24">
    <location>
        <begin position="232"/>
        <end position="351"/>
    </location>
</feature>
<evidence type="ECO:0000256" key="2">
    <source>
        <dbReference type="ARBA" id="ARBA00001936"/>
    </source>
</evidence>
<dbReference type="EC" id="2.4.1.83" evidence="8"/>
<dbReference type="GO" id="GO:0012505">
    <property type="term" value="C:endomembrane system"/>
    <property type="evidence" value="ECO:0007669"/>
    <property type="project" value="UniProtKB-SubCell"/>
</dbReference>
<evidence type="ECO:0000256" key="9">
    <source>
        <dbReference type="ARBA" id="ARBA00022676"/>
    </source>
</evidence>
<dbReference type="Pfam" id="PF04138">
    <property type="entry name" value="GtrA_DPMS_TM"/>
    <property type="match status" value="1"/>
</dbReference>
<dbReference type="AlphaFoldDB" id="G0EDP4"/>
<dbReference type="HOGENOM" id="CLU_039727_0_0_2"/>
<keyword evidence="12" id="KW-0479">Metal-binding</keyword>
<feature type="transmembrane region" description="Helical" evidence="22">
    <location>
        <begin position="298"/>
        <end position="315"/>
    </location>
</feature>
<evidence type="ECO:0000256" key="1">
    <source>
        <dbReference type="ARBA" id="ARBA00001913"/>
    </source>
</evidence>
<dbReference type="Proteomes" id="UP000001037">
    <property type="component" value="Chromosome"/>
</dbReference>
<organism evidence="25 26">
    <name type="scientific">Pyrolobus fumarii (strain DSM 11204 / 1A)</name>
    <dbReference type="NCBI Taxonomy" id="694429"/>
    <lineage>
        <taxon>Archaea</taxon>
        <taxon>Thermoproteota</taxon>
        <taxon>Thermoprotei</taxon>
        <taxon>Desulfurococcales</taxon>
        <taxon>Pyrodictiaceae</taxon>
        <taxon>Pyrolobus</taxon>
    </lineage>
</organism>
<dbReference type="GO" id="GO:0006488">
    <property type="term" value="P:dolichol-linked oligosaccharide biosynthetic process"/>
    <property type="evidence" value="ECO:0007669"/>
    <property type="project" value="TreeGrafter"/>
</dbReference>
<dbReference type="GO" id="GO:0004582">
    <property type="term" value="F:dolichyl-phosphate beta-D-mannosyltransferase activity"/>
    <property type="evidence" value="ECO:0007669"/>
    <property type="project" value="UniProtKB-EC"/>
</dbReference>
<comment type="similarity">
    <text evidence="7">Belongs to the glycosyltransferase 2 family.</text>
</comment>
<comment type="function">
    <text evidence="17">Transfers mannose from GDP-mannose to dolichol monophosphate to form dolichol phosphate mannose (Dol-P-Man) which is the mannosyl donor in pathways leading to N-glycosylation, glycosyl phosphatidylinositol membrane anchoring, and O-mannosylation of proteins.</text>
</comment>
<evidence type="ECO:0000256" key="16">
    <source>
        <dbReference type="ARBA" id="ARBA00023211"/>
    </source>
</evidence>
<evidence type="ECO:0000259" key="24">
    <source>
        <dbReference type="Pfam" id="PF04138"/>
    </source>
</evidence>
<dbReference type="SUPFAM" id="SSF53448">
    <property type="entry name" value="Nucleotide-diphospho-sugar transferases"/>
    <property type="match status" value="1"/>
</dbReference>
<comment type="subcellular location">
    <subcellularLocation>
        <location evidence="5">Endomembrane system</location>
    </subcellularLocation>
    <subcellularLocation>
        <location evidence="4">Membrane</location>
        <topology evidence="4">Multi-pass membrane protein</topology>
    </subcellularLocation>
</comment>
<dbReference type="InterPro" id="IPR039528">
    <property type="entry name" value="DPM1-like"/>
</dbReference>
<dbReference type="InterPro" id="IPR029044">
    <property type="entry name" value="Nucleotide-diphossugar_trans"/>
</dbReference>
<dbReference type="KEGG" id="pfm:Pyrfu_0009"/>
<keyword evidence="9" id="KW-0328">Glycosyltransferase</keyword>
<evidence type="ECO:0000256" key="11">
    <source>
        <dbReference type="ARBA" id="ARBA00022692"/>
    </source>
</evidence>
<gene>
    <name evidence="25" type="ordered locus">Pyrfu_0009</name>
</gene>
<evidence type="ECO:0000256" key="15">
    <source>
        <dbReference type="ARBA" id="ARBA00023136"/>
    </source>
</evidence>
<keyword evidence="10 25" id="KW-0808">Transferase</keyword>
<evidence type="ECO:0000256" key="5">
    <source>
        <dbReference type="ARBA" id="ARBA00004308"/>
    </source>
</evidence>
<keyword evidence="13" id="KW-0460">Magnesium</keyword>
<evidence type="ECO:0000256" key="8">
    <source>
        <dbReference type="ARBA" id="ARBA00012704"/>
    </source>
</evidence>
<dbReference type="eggNOG" id="arCOG00894">
    <property type="taxonomic scope" value="Archaea"/>
</dbReference>
<dbReference type="FunFam" id="3.90.550.10:FF:000119">
    <property type="entry name" value="Dolichol-phosphate mannosyltransferase subunit 1"/>
    <property type="match status" value="1"/>
</dbReference>
<evidence type="ECO:0000256" key="14">
    <source>
        <dbReference type="ARBA" id="ARBA00022989"/>
    </source>
</evidence>
<evidence type="ECO:0000256" key="12">
    <source>
        <dbReference type="ARBA" id="ARBA00022723"/>
    </source>
</evidence>
<protein>
    <recommendedName>
        <fullName evidence="18">Dolichol-phosphate mannosyltransferase</fullName>
        <ecNumber evidence="8">2.4.1.83</ecNumber>
    </recommendedName>
    <alternativeName>
        <fullName evidence="20">Dolichol-phosphate mannose synthase</fullName>
    </alternativeName>
    <alternativeName>
        <fullName evidence="19">Dolichyl-phosphate beta-D-mannosyltransferase</fullName>
    </alternativeName>
    <alternativeName>
        <fullName evidence="21">Mannose-P-dolichol synthase</fullName>
    </alternativeName>
</protein>